<comment type="caution">
    <text evidence="1">The sequence shown here is derived from an EMBL/GenBank/DDBJ whole genome shotgun (WGS) entry which is preliminary data.</text>
</comment>
<organism evidence="1 2">
    <name type="scientific">Pipistrellus kuhlii</name>
    <name type="common">Kuhl's pipistrelle</name>
    <dbReference type="NCBI Taxonomy" id="59472"/>
    <lineage>
        <taxon>Eukaryota</taxon>
        <taxon>Metazoa</taxon>
        <taxon>Chordata</taxon>
        <taxon>Craniata</taxon>
        <taxon>Vertebrata</taxon>
        <taxon>Euteleostomi</taxon>
        <taxon>Mammalia</taxon>
        <taxon>Eutheria</taxon>
        <taxon>Laurasiatheria</taxon>
        <taxon>Chiroptera</taxon>
        <taxon>Yangochiroptera</taxon>
        <taxon>Vespertilionidae</taxon>
        <taxon>Pipistrellus</taxon>
    </lineage>
</organism>
<sequence>MCGTQRPATVGGHYMHLTLRVSPPHENRWLPPSFPALLLNSPPLSQVLASGSLFTREGFTDVLSFHTPVLILRSDSSRRKLNLISSCAFSETQKKSSSYLKCLVLPNQNQLVFRLLLPPQTLKILKCQK</sequence>
<reference evidence="1 2" key="1">
    <citation type="journal article" date="2020" name="Nature">
        <title>Six reference-quality genomes reveal evolution of bat adaptations.</title>
        <authorList>
            <person name="Jebb D."/>
            <person name="Huang Z."/>
            <person name="Pippel M."/>
            <person name="Hughes G.M."/>
            <person name="Lavrichenko K."/>
            <person name="Devanna P."/>
            <person name="Winkler S."/>
            <person name="Jermiin L.S."/>
            <person name="Skirmuntt E.C."/>
            <person name="Katzourakis A."/>
            <person name="Burkitt-Gray L."/>
            <person name="Ray D.A."/>
            <person name="Sullivan K.A.M."/>
            <person name="Roscito J.G."/>
            <person name="Kirilenko B.M."/>
            <person name="Davalos L.M."/>
            <person name="Corthals A.P."/>
            <person name="Power M.L."/>
            <person name="Jones G."/>
            <person name="Ransome R.D."/>
            <person name="Dechmann D.K.N."/>
            <person name="Locatelli A.G."/>
            <person name="Puechmaille S.J."/>
            <person name="Fedrigo O."/>
            <person name="Jarvis E.D."/>
            <person name="Hiller M."/>
            <person name="Vernes S.C."/>
            <person name="Myers E.W."/>
            <person name="Teeling E.C."/>
        </authorList>
    </citation>
    <scope>NUCLEOTIDE SEQUENCE [LARGE SCALE GENOMIC DNA]</scope>
    <source>
        <strain evidence="1">MPipKuh1</strain>
        <tissue evidence="1">Flight muscle</tissue>
    </source>
</reference>
<gene>
    <name evidence="1" type="ORF">mPipKuh1_008071</name>
</gene>
<name>A0A7J7WDU3_PIPKU</name>
<dbReference type="EMBL" id="JACAGB010000011">
    <property type="protein sequence ID" value="KAF6335388.1"/>
    <property type="molecule type" value="Genomic_DNA"/>
</dbReference>
<dbReference type="AlphaFoldDB" id="A0A7J7WDU3"/>
<keyword evidence="2" id="KW-1185">Reference proteome</keyword>
<accession>A0A7J7WDU3</accession>
<proteinExistence type="predicted"/>
<evidence type="ECO:0000313" key="2">
    <source>
        <dbReference type="Proteomes" id="UP000558488"/>
    </source>
</evidence>
<dbReference type="Proteomes" id="UP000558488">
    <property type="component" value="Unassembled WGS sequence"/>
</dbReference>
<evidence type="ECO:0000313" key="1">
    <source>
        <dbReference type="EMBL" id="KAF6335388.1"/>
    </source>
</evidence>
<protein>
    <submittedName>
        <fullName evidence="1">Uncharacterized protein</fullName>
    </submittedName>
</protein>